<keyword evidence="6 7" id="KW-0472">Membrane</keyword>
<dbReference type="Pfam" id="PF01790">
    <property type="entry name" value="LGT"/>
    <property type="match status" value="1"/>
</dbReference>
<feature type="transmembrane region" description="Helical" evidence="7">
    <location>
        <begin position="229"/>
        <end position="248"/>
    </location>
</feature>
<feature type="transmembrane region" description="Helical" evidence="7">
    <location>
        <begin position="199"/>
        <end position="217"/>
    </location>
</feature>
<comment type="pathway">
    <text evidence="7">Protein modification; lipoprotein biosynthesis (diacylglyceryl transfer).</text>
</comment>
<evidence type="ECO:0000313" key="8">
    <source>
        <dbReference type="EMBL" id="KAF1084250.1"/>
    </source>
</evidence>
<keyword evidence="5 7" id="KW-1133">Transmembrane helix</keyword>
<dbReference type="HAMAP" id="MF_01147">
    <property type="entry name" value="Lgt"/>
    <property type="match status" value="1"/>
</dbReference>
<dbReference type="GO" id="GO:0008961">
    <property type="term" value="F:phosphatidylglycerol-prolipoprotein diacylglyceryl transferase activity"/>
    <property type="evidence" value="ECO:0007669"/>
    <property type="project" value="UniProtKB-UniRule"/>
</dbReference>
<dbReference type="PANTHER" id="PTHR30589">
    <property type="entry name" value="PROLIPOPROTEIN DIACYLGLYCERYL TRANSFERASE"/>
    <property type="match status" value="1"/>
</dbReference>
<dbReference type="EC" id="2.5.1.145" evidence="7"/>
<dbReference type="RefSeq" id="WP_161822930.1">
    <property type="nucleotide sequence ID" value="NZ_LSRS01000006.1"/>
</dbReference>
<keyword evidence="4 7" id="KW-0812">Transmembrane</keyword>
<evidence type="ECO:0000256" key="6">
    <source>
        <dbReference type="ARBA" id="ARBA00023136"/>
    </source>
</evidence>
<evidence type="ECO:0000256" key="1">
    <source>
        <dbReference type="ARBA" id="ARBA00007150"/>
    </source>
</evidence>
<keyword evidence="9" id="KW-1185">Reference proteome</keyword>
<comment type="subcellular location">
    <subcellularLocation>
        <location evidence="7">Cell membrane</location>
        <topology evidence="7">Multi-pass membrane protein</topology>
    </subcellularLocation>
</comment>
<feature type="transmembrane region" description="Helical" evidence="7">
    <location>
        <begin position="82"/>
        <end position="105"/>
    </location>
</feature>
<dbReference type="AlphaFoldDB" id="A0A9D3AVK7"/>
<dbReference type="NCBIfam" id="TIGR00544">
    <property type="entry name" value="lgt"/>
    <property type="match status" value="1"/>
</dbReference>
<evidence type="ECO:0000256" key="5">
    <source>
        <dbReference type="ARBA" id="ARBA00022989"/>
    </source>
</evidence>
<feature type="transmembrane region" description="Helical" evidence="7">
    <location>
        <begin position="45"/>
        <end position="70"/>
    </location>
</feature>
<reference evidence="8" key="1">
    <citation type="submission" date="2016-02" db="EMBL/GenBank/DDBJ databases">
        <title>Draft Genome Sequence of Sporotomaculum syntrophicum Strain FB, a Syntrophic Benzoate Degrader.</title>
        <authorList>
            <person name="Nobu M.K."/>
            <person name="Narihiro T."/>
            <person name="Qiu Y.-L."/>
            <person name="Ohashi A."/>
            <person name="Liu W.-T."/>
            <person name="Yuji S."/>
        </authorList>
    </citation>
    <scope>NUCLEOTIDE SEQUENCE</scope>
    <source>
        <strain evidence="8">FB</strain>
    </source>
</reference>
<evidence type="ECO:0000256" key="2">
    <source>
        <dbReference type="ARBA" id="ARBA00022475"/>
    </source>
</evidence>
<dbReference type="GO" id="GO:0042158">
    <property type="term" value="P:lipoprotein biosynthetic process"/>
    <property type="evidence" value="ECO:0007669"/>
    <property type="project" value="UniProtKB-UniRule"/>
</dbReference>
<accession>A0A9D3AVK7</accession>
<dbReference type="GO" id="GO:0005886">
    <property type="term" value="C:plasma membrane"/>
    <property type="evidence" value="ECO:0007669"/>
    <property type="project" value="UniProtKB-SubCell"/>
</dbReference>
<evidence type="ECO:0000256" key="4">
    <source>
        <dbReference type="ARBA" id="ARBA00022692"/>
    </source>
</evidence>
<evidence type="ECO:0000313" key="9">
    <source>
        <dbReference type="Proteomes" id="UP000798488"/>
    </source>
</evidence>
<keyword evidence="2 7" id="KW-1003">Cell membrane</keyword>
<dbReference type="Proteomes" id="UP000798488">
    <property type="component" value="Unassembled WGS sequence"/>
</dbReference>
<dbReference type="PROSITE" id="PS01311">
    <property type="entry name" value="LGT"/>
    <property type="match status" value="1"/>
</dbReference>
<dbReference type="EMBL" id="LSRS01000006">
    <property type="protein sequence ID" value="KAF1084250.1"/>
    <property type="molecule type" value="Genomic_DNA"/>
</dbReference>
<organism evidence="8 9">
    <name type="scientific">Sporotomaculum syntrophicum</name>
    <dbReference type="NCBI Taxonomy" id="182264"/>
    <lineage>
        <taxon>Bacteria</taxon>
        <taxon>Bacillati</taxon>
        <taxon>Bacillota</taxon>
        <taxon>Clostridia</taxon>
        <taxon>Eubacteriales</taxon>
        <taxon>Desulfallaceae</taxon>
        <taxon>Sporotomaculum</taxon>
    </lineage>
</organism>
<feature type="binding site" evidence="7">
    <location>
        <position position="131"/>
    </location>
    <ligand>
        <name>a 1,2-diacyl-sn-glycero-3-phospho-(1'-sn-glycerol)</name>
        <dbReference type="ChEBI" id="CHEBI:64716"/>
    </ligand>
</feature>
<keyword evidence="3 7" id="KW-0808">Transferase</keyword>
<dbReference type="PANTHER" id="PTHR30589:SF0">
    <property type="entry name" value="PHOSPHATIDYLGLYCEROL--PROLIPOPROTEIN DIACYLGLYCERYL TRANSFERASE"/>
    <property type="match status" value="1"/>
</dbReference>
<comment type="caution">
    <text evidence="8">The sequence shown here is derived from an EMBL/GenBank/DDBJ whole genome shotgun (WGS) entry which is preliminary data.</text>
</comment>
<sequence>MINPIAVQFGPLAIRWYGVIIATAFMLGIWLAYRKAQQNKIDPNHILNMVILIIPASIIGARLYYVLFTWENYRLEPLEVLAIWHGGLAIHGGIIGGLLAGLFYVRRNKLSPWLTADIFAPSLILGQAIGRWGNFINQEAHGRQVTEQFISHFPALIKNQMFIEGQYYHPTFLYESMWDLMVFAILTWRWPRKKTDGEIAFLYLILYSTGRFFIEALRTDSLMLGPFRVAQLVSVTLIIIGTVGISMLRQSKKKSQAGFKTKK</sequence>
<feature type="transmembrane region" description="Helical" evidence="7">
    <location>
        <begin position="14"/>
        <end position="33"/>
    </location>
</feature>
<name>A0A9D3AVK7_9FIRM</name>
<gene>
    <name evidence="7 8" type="primary">lgt</name>
    <name evidence="8" type="ORF">SPSYN_02654</name>
</gene>
<proteinExistence type="inferred from homology"/>
<evidence type="ECO:0000256" key="3">
    <source>
        <dbReference type="ARBA" id="ARBA00022679"/>
    </source>
</evidence>
<comment type="function">
    <text evidence="7">Catalyzes the transfer of the diacylglyceryl group from phosphatidylglycerol to the sulfhydryl group of the N-terminal cysteine of a prolipoprotein, the first step in the formation of mature lipoproteins.</text>
</comment>
<protein>
    <recommendedName>
        <fullName evidence="7">Phosphatidylglycerol--prolipoprotein diacylglyceryl transferase</fullName>
        <ecNumber evidence="7">2.5.1.145</ecNumber>
    </recommendedName>
</protein>
<keyword evidence="8" id="KW-0328">Glycosyltransferase</keyword>
<dbReference type="InterPro" id="IPR001640">
    <property type="entry name" value="Lgt"/>
</dbReference>
<evidence type="ECO:0000256" key="7">
    <source>
        <dbReference type="HAMAP-Rule" id="MF_01147"/>
    </source>
</evidence>
<comment type="similarity">
    <text evidence="1 7">Belongs to the Lgt family.</text>
</comment>
<dbReference type="OrthoDB" id="871140at2"/>
<comment type="catalytic activity">
    <reaction evidence="7">
        <text>L-cysteinyl-[prolipoprotein] + a 1,2-diacyl-sn-glycero-3-phospho-(1'-sn-glycerol) = an S-1,2-diacyl-sn-glyceryl-L-cysteinyl-[prolipoprotein] + sn-glycerol 1-phosphate + H(+)</text>
        <dbReference type="Rhea" id="RHEA:56712"/>
        <dbReference type="Rhea" id="RHEA-COMP:14679"/>
        <dbReference type="Rhea" id="RHEA-COMP:14680"/>
        <dbReference type="ChEBI" id="CHEBI:15378"/>
        <dbReference type="ChEBI" id="CHEBI:29950"/>
        <dbReference type="ChEBI" id="CHEBI:57685"/>
        <dbReference type="ChEBI" id="CHEBI:64716"/>
        <dbReference type="ChEBI" id="CHEBI:140658"/>
        <dbReference type="EC" id="2.5.1.145"/>
    </reaction>
</comment>